<dbReference type="AlphaFoldDB" id="A0A3P8USJ1"/>
<dbReference type="PANTHER" id="PTHR14352">
    <property type="entry name" value="HAUS AUGMIN-LIKE COMPLEX SUBUNIT 7"/>
    <property type="match status" value="1"/>
</dbReference>
<dbReference type="GO" id="GO:0051225">
    <property type="term" value="P:spindle assembly"/>
    <property type="evidence" value="ECO:0007669"/>
    <property type="project" value="TreeGrafter"/>
</dbReference>
<dbReference type="CTD" id="55559"/>
<reference evidence="1 2" key="1">
    <citation type="journal article" date="2014" name="Nat. Genet.">
        <title>Whole-genome sequence of a flatfish provides insights into ZW sex chromosome evolution and adaptation to a benthic lifestyle.</title>
        <authorList>
            <person name="Chen S."/>
            <person name="Zhang G."/>
            <person name="Shao C."/>
            <person name="Huang Q."/>
            <person name="Liu G."/>
            <person name="Zhang P."/>
            <person name="Song W."/>
            <person name="An N."/>
            <person name="Chalopin D."/>
            <person name="Volff J.N."/>
            <person name="Hong Y."/>
            <person name="Li Q."/>
            <person name="Sha Z."/>
            <person name="Zhou H."/>
            <person name="Xie M."/>
            <person name="Yu Q."/>
            <person name="Liu Y."/>
            <person name="Xiang H."/>
            <person name="Wang N."/>
            <person name="Wu K."/>
            <person name="Yang C."/>
            <person name="Zhou Q."/>
            <person name="Liao X."/>
            <person name="Yang L."/>
            <person name="Hu Q."/>
            <person name="Zhang J."/>
            <person name="Meng L."/>
            <person name="Jin L."/>
            <person name="Tian Y."/>
            <person name="Lian J."/>
            <person name="Yang J."/>
            <person name="Miao G."/>
            <person name="Liu S."/>
            <person name="Liang Z."/>
            <person name="Yan F."/>
            <person name="Li Y."/>
            <person name="Sun B."/>
            <person name="Zhang H."/>
            <person name="Zhang J."/>
            <person name="Zhu Y."/>
            <person name="Du M."/>
            <person name="Zhao Y."/>
            <person name="Schartl M."/>
            <person name="Tang Q."/>
            <person name="Wang J."/>
        </authorList>
    </citation>
    <scope>NUCLEOTIDE SEQUENCE</scope>
</reference>
<protein>
    <submittedName>
        <fullName evidence="1">HAUS augmin like complex subunit 7</fullName>
    </submittedName>
</protein>
<dbReference type="Proteomes" id="UP000265120">
    <property type="component" value="Chromosome 10"/>
</dbReference>
<sequence>MEEEEVYSVLKMAAYSKGEDDISRRVYGTLQAASCPLVDGLFLQEADSMMQLLCSPSQLRTDILTWICSSINPNFSTSKLTSVKNKDEDELNKEIALVGQELMLCRSSDLDLIRGNASPKQQLQFLEQLLTLIPRYKKAAGHRVDEEMLLNELYAAENLPHLTEMLEPTFDPWPAHIKASHKGTKFICKPCKDDADVGTLLETTQSALEQLQSECEFLKDETQSPGLFSPGSLRLAASDLQQLMATFSHVYETDLREYCSREPPVFSKESDVFQRVHQLLLACNTELEMLNEVSEASASLKDEVNLLQTQACYWMRGEKHTLPDQVAELTKQSRQFLNLFDS</sequence>
<reference evidence="1" key="2">
    <citation type="submission" date="2025-08" db="UniProtKB">
        <authorList>
            <consortium name="Ensembl"/>
        </authorList>
    </citation>
    <scope>IDENTIFICATION</scope>
</reference>
<dbReference type="GeneTree" id="ENSGT00390000003937"/>
<keyword evidence="2" id="KW-1185">Reference proteome</keyword>
<dbReference type="Ensembl" id="ENSCSET00000004855.1">
    <property type="protein sequence ID" value="ENSCSEP00000004799.1"/>
    <property type="gene ID" value="ENSCSEG00000003106.1"/>
</dbReference>
<dbReference type="OMA" id="PESDPWP"/>
<proteinExistence type="predicted"/>
<dbReference type="InterPro" id="IPR029711">
    <property type="entry name" value="Haus7-like"/>
</dbReference>
<dbReference type="KEGG" id="csem:103384728"/>
<dbReference type="STRING" id="244447.ENSCSEP00000004799"/>
<dbReference type="GO" id="GO:0051011">
    <property type="term" value="F:microtubule minus-end binding"/>
    <property type="evidence" value="ECO:0007669"/>
    <property type="project" value="TreeGrafter"/>
</dbReference>
<dbReference type="OrthoDB" id="6435999at2759"/>
<dbReference type="GO" id="GO:0031023">
    <property type="term" value="P:microtubule organizing center organization"/>
    <property type="evidence" value="ECO:0007669"/>
    <property type="project" value="TreeGrafter"/>
</dbReference>
<reference evidence="1" key="3">
    <citation type="submission" date="2025-09" db="UniProtKB">
        <authorList>
            <consortium name="Ensembl"/>
        </authorList>
    </citation>
    <scope>IDENTIFICATION</scope>
</reference>
<dbReference type="GO" id="GO:0070652">
    <property type="term" value="C:HAUS complex"/>
    <property type="evidence" value="ECO:0007669"/>
    <property type="project" value="TreeGrafter"/>
</dbReference>
<evidence type="ECO:0000313" key="1">
    <source>
        <dbReference type="Ensembl" id="ENSCSEP00000004799.1"/>
    </source>
</evidence>
<dbReference type="InParanoid" id="A0A3P8USJ1"/>
<name>A0A3P8USJ1_CYNSE</name>
<accession>A0A3P8USJ1</accession>
<evidence type="ECO:0000313" key="2">
    <source>
        <dbReference type="Proteomes" id="UP000265120"/>
    </source>
</evidence>
<dbReference type="PANTHER" id="PTHR14352:SF2">
    <property type="entry name" value="HAUS AUGMIN-LIKE COMPLEX SUBUNIT 7"/>
    <property type="match status" value="1"/>
</dbReference>
<organism evidence="1 2">
    <name type="scientific">Cynoglossus semilaevis</name>
    <name type="common">Tongue sole</name>
    <dbReference type="NCBI Taxonomy" id="244447"/>
    <lineage>
        <taxon>Eukaryota</taxon>
        <taxon>Metazoa</taxon>
        <taxon>Chordata</taxon>
        <taxon>Craniata</taxon>
        <taxon>Vertebrata</taxon>
        <taxon>Euteleostomi</taxon>
        <taxon>Actinopterygii</taxon>
        <taxon>Neopterygii</taxon>
        <taxon>Teleostei</taxon>
        <taxon>Neoteleostei</taxon>
        <taxon>Acanthomorphata</taxon>
        <taxon>Carangaria</taxon>
        <taxon>Pleuronectiformes</taxon>
        <taxon>Pleuronectoidei</taxon>
        <taxon>Cynoglossidae</taxon>
        <taxon>Cynoglossinae</taxon>
        <taxon>Cynoglossus</taxon>
    </lineage>
</organism>
<dbReference type="GeneID" id="103384728"/>
<dbReference type="RefSeq" id="XP_008316585.2">
    <property type="nucleotide sequence ID" value="XM_008318363.3"/>
</dbReference>